<keyword evidence="3" id="KW-1185">Reference proteome</keyword>
<evidence type="ECO:0000313" key="2">
    <source>
        <dbReference type="EMBL" id="MCP2271703.1"/>
    </source>
</evidence>
<comment type="caution">
    <text evidence="2">The sequence shown here is derived from an EMBL/GenBank/DDBJ whole genome shotgun (WGS) entry which is preliminary data.</text>
</comment>
<evidence type="ECO:0000313" key="3">
    <source>
        <dbReference type="Proteomes" id="UP001205185"/>
    </source>
</evidence>
<dbReference type="RefSeq" id="WP_253888673.1">
    <property type="nucleotide sequence ID" value="NZ_BAAAVB010000003.1"/>
</dbReference>
<proteinExistence type="predicted"/>
<dbReference type="Gene3D" id="1.20.120.450">
    <property type="entry name" value="dinb family like domain"/>
    <property type="match status" value="1"/>
</dbReference>
<reference evidence="2 3" key="1">
    <citation type="submission" date="2022-06" db="EMBL/GenBank/DDBJ databases">
        <title>Genomic Encyclopedia of Archaeal and Bacterial Type Strains, Phase II (KMG-II): from individual species to whole genera.</title>
        <authorList>
            <person name="Goeker M."/>
        </authorList>
    </citation>
    <scope>NUCLEOTIDE SEQUENCE [LARGE SCALE GENOMIC DNA]</scope>
    <source>
        <strain evidence="2 3">DSM 44255</strain>
    </source>
</reference>
<protein>
    <submittedName>
        <fullName evidence="2">TIGR03086 family protein</fullName>
    </submittedName>
</protein>
<dbReference type="SUPFAM" id="SSF109854">
    <property type="entry name" value="DinB/YfiT-like putative metalloenzymes"/>
    <property type="match status" value="1"/>
</dbReference>
<dbReference type="NCBIfam" id="TIGR03086">
    <property type="entry name" value="TIGR03086 family metal-binding protein"/>
    <property type="match status" value="1"/>
</dbReference>
<sequence>MDVRPLYRQAADSTGRIIDTLGDEQLAMVTPCSQWRVREVITHLVDNRNRLLTNLTGGTPPAEADVRTGFRATTEALNTAFADDALLEVPYELLDTQYNAATALFVDFADTLVHGWDIGVAIGLEVRLPEDLARAAVKGISRWPDNGTIWGVNGLFGEKLPVDEAASPQEKLLAITGRSPQWTPVGR</sequence>
<accession>A0ABT1IGC6</accession>
<dbReference type="EMBL" id="JAMTCO010000010">
    <property type="protein sequence ID" value="MCP2271703.1"/>
    <property type="molecule type" value="Genomic_DNA"/>
</dbReference>
<dbReference type="Pfam" id="PF11716">
    <property type="entry name" value="MDMPI_N"/>
    <property type="match status" value="1"/>
</dbReference>
<dbReference type="Proteomes" id="UP001205185">
    <property type="component" value="Unassembled WGS sequence"/>
</dbReference>
<dbReference type="InterPro" id="IPR024344">
    <property type="entry name" value="MDMPI_metal-binding"/>
</dbReference>
<dbReference type="InterPro" id="IPR017517">
    <property type="entry name" value="Maleyloyr_isom"/>
</dbReference>
<evidence type="ECO:0000259" key="1">
    <source>
        <dbReference type="Pfam" id="PF11716"/>
    </source>
</evidence>
<name>A0ABT1IGC6_9PSEU</name>
<feature type="domain" description="Mycothiol-dependent maleylpyruvate isomerase metal-binding" evidence="1">
    <location>
        <begin position="8"/>
        <end position="118"/>
    </location>
</feature>
<dbReference type="InterPro" id="IPR017520">
    <property type="entry name" value="CHP03086"/>
</dbReference>
<organism evidence="2 3">
    <name type="scientific">Actinokineospora diospyrosa</name>
    <dbReference type="NCBI Taxonomy" id="103728"/>
    <lineage>
        <taxon>Bacteria</taxon>
        <taxon>Bacillati</taxon>
        <taxon>Actinomycetota</taxon>
        <taxon>Actinomycetes</taxon>
        <taxon>Pseudonocardiales</taxon>
        <taxon>Pseudonocardiaceae</taxon>
        <taxon>Actinokineospora</taxon>
    </lineage>
</organism>
<gene>
    <name evidence="2" type="ORF">LV75_004217</name>
</gene>
<dbReference type="InterPro" id="IPR034660">
    <property type="entry name" value="DinB/YfiT-like"/>
</dbReference>
<dbReference type="NCBIfam" id="TIGR03083">
    <property type="entry name" value="maleylpyruvate isomerase family mycothiol-dependent enzyme"/>
    <property type="match status" value="1"/>
</dbReference>